<comment type="caution">
    <text evidence="4">The sequence shown here is derived from an EMBL/GenBank/DDBJ whole genome shotgun (WGS) entry which is preliminary data.</text>
</comment>
<dbReference type="EMBL" id="LAZR01041105">
    <property type="protein sequence ID" value="KKL12838.1"/>
    <property type="molecule type" value="Genomic_DNA"/>
</dbReference>
<sequence>SISIILRHHDFVTAHSVAAVVREAFSDISVQSRDASVIEVEIPKERSDDPVGFIAELESLMVTPDASGKVVIDSESGIIIFGEQVRIGSVAVSYKAVQVNVGAYQRPSDMETKEQFTLPETTTVEELVSTLQAVGLKTETIINLLKAIDRAGSLYGELIIM</sequence>
<dbReference type="GO" id="GO:0005198">
    <property type="term" value="F:structural molecule activity"/>
    <property type="evidence" value="ECO:0007669"/>
    <property type="project" value="InterPro"/>
</dbReference>
<keyword evidence="3" id="KW-0732">Signal</keyword>
<proteinExistence type="predicted"/>
<evidence type="ECO:0000256" key="1">
    <source>
        <dbReference type="ARBA" id="ARBA00002591"/>
    </source>
</evidence>
<dbReference type="PANTHER" id="PTHR30381:SF0">
    <property type="entry name" value="FLAGELLAR P-RING PROTEIN"/>
    <property type="match status" value="1"/>
</dbReference>
<name>A0A0F9DLL0_9ZZZZ</name>
<reference evidence="4" key="1">
    <citation type="journal article" date="2015" name="Nature">
        <title>Complex archaea that bridge the gap between prokaryotes and eukaryotes.</title>
        <authorList>
            <person name="Spang A."/>
            <person name="Saw J.H."/>
            <person name="Jorgensen S.L."/>
            <person name="Zaremba-Niedzwiedzka K."/>
            <person name="Martijn J."/>
            <person name="Lind A.E."/>
            <person name="van Eijk R."/>
            <person name="Schleper C."/>
            <person name="Guy L."/>
            <person name="Ettema T.J."/>
        </authorList>
    </citation>
    <scope>NUCLEOTIDE SEQUENCE</scope>
</reference>
<evidence type="ECO:0000256" key="3">
    <source>
        <dbReference type="ARBA" id="ARBA00022729"/>
    </source>
</evidence>
<gene>
    <name evidence="4" type="ORF">LCGC14_2531780</name>
</gene>
<dbReference type="GO" id="GO:0009428">
    <property type="term" value="C:bacterial-type flagellum basal body, distal rod, P ring"/>
    <property type="evidence" value="ECO:0007669"/>
    <property type="project" value="InterPro"/>
</dbReference>
<dbReference type="GO" id="GO:0071973">
    <property type="term" value="P:bacterial-type flagellum-dependent cell motility"/>
    <property type="evidence" value="ECO:0007669"/>
    <property type="project" value="InterPro"/>
</dbReference>
<feature type="non-terminal residue" evidence="4">
    <location>
        <position position="1"/>
    </location>
</feature>
<evidence type="ECO:0000313" key="4">
    <source>
        <dbReference type="EMBL" id="KKL12838.1"/>
    </source>
</evidence>
<organism evidence="4">
    <name type="scientific">marine sediment metagenome</name>
    <dbReference type="NCBI Taxonomy" id="412755"/>
    <lineage>
        <taxon>unclassified sequences</taxon>
        <taxon>metagenomes</taxon>
        <taxon>ecological metagenomes</taxon>
    </lineage>
</organism>
<dbReference type="AlphaFoldDB" id="A0A0F9DLL0"/>
<dbReference type="InterPro" id="IPR001782">
    <property type="entry name" value="Flag_FlgI"/>
</dbReference>
<comment type="function">
    <text evidence="1">Assembles around the rod to form the L-ring and probably protects the motor/basal body from shearing forces during rotation.</text>
</comment>
<comment type="subcellular location">
    <subcellularLocation>
        <location evidence="2">Bacterial flagellum basal body</location>
    </subcellularLocation>
</comment>
<dbReference type="PANTHER" id="PTHR30381">
    <property type="entry name" value="FLAGELLAR P-RING PERIPLASMIC PROTEIN FLGI"/>
    <property type="match status" value="1"/>
</dbReference>
<evidence type="ECO:0000256" key="2">
    <source>
        <dbReference type="ARBA" id="ARBA00004117"/>
    </source>
</evidence>
<protein>
    <submittedName>
        <fullName evidence="4">Uncharacterized protein</fullName>
    </submittedName>
</protein>
<accession>A0A0F9DLL0</accession>
<dbReference type="GO" id="GO:0030288">
    <property type="term" value="C:outer membrane-bounded periplasmic space"/>
    <property type="evidence" value="ECO:0007669"/>
    <property type="project" value="InterPro"/>
</dbReference>
<dbReference type="Pfam" id="PF02119">
    <property type="entry name" value="FlgI"/>
    <property type="match status" value="1"/>
</dbReference>